<reference evidence="2 3" key="1">
    <citation type="submission" date="2019-08" db="EMBL/GenBank/DDBJ databases">
        <authorList>
            <person name="Peeters C."/>
        </authorList>
    </citation>
    <scope>NUCLEOTIDE SEQUENCE [LARGE SCALE GENOMIC DNA]</scope>
    <source>
        <strain evidence="2 3">LMG 31112</strain>
    </source>
</reference>
<keyword evidence="3" id="KW-1185">Reference proteome</keyword>
<dbReference type="InterPro" id="IPR017853">
    <property type="entry name" value="GH"/>
</dbReference>
<feature type="signal peptide" evidence="1">
    <location>
        <begin position="1"/>
        <end position="25"/>
    </location>
</feature>
<gene>
    <name evidence="2" type="ORF">PHO31112_01199</name>
</gene>
<accession>A0A5E4T4E3</accession>
<keyword evidence="1" id="KW-0732">Signal</keyword>
<dbReference type="SUPFAM" id="SSF51445">
    <property type="entry name" value="(Trans)glycosidases"/>
    <property type="match status" value="1"/>
</dbReference>
<evidence type="ECO:0000313" key="2">
    <source>
        <dbReference type="EMBL" id="VVD82807.1"/>
    </source>
</evidence>
<dbReference type="AlphaFoldDB" id="A0A5E4T4E3"/>
<dbReference type="RefSeq" id="WP_246177771.1">
    <property type="nucleotide sequence ID" value="NZ_CABPSM010000002.1"/>
</dbReference>
<evidence type="ECO:0000313" key="3">
    <source>
        <dbReference type="Proteomes" id="UP000343317"/>
    </source>
</evidence>
<organism evidence="2 3">
    <name type="scientific">Pandoraea horticolens</name>
    <dbReference type="NCBI Taxonomy" id="2508298"/>
    <lineage>
        <taxon>Bacteria</taxon>
        <taxon>Pseudomonadati</taxon>
        <taxon>Pseudomonadota</taxon>
        <taxon>Betaproteobacteria</taxon>
        <taxon>Burkholderiales</taxon>
        <taxon>Burkholderiaceae</taxon>
        <taxon>Pandoraea</taxon>
    </lineage>
</organism>
<name>A0A5E4T4E3_9BURK</name>
<sequence>MKYGKMMPSGLLALTLMLCSYTAGAVENYIYTSAGDFDSVKTLLNRPDISGAQIVYPWRMLEKSKGVYDFSPIEKDLAHLQSLHKRLFIQLQDRFFSIDARRIPQYLLEDPVYGGGLVKQGDASGETGWASKQWNPHLRERYQALLKALAEHFDGRIRGINLPETAIDVADRKDHGDFTCDGYFQATIDNMAYARKVFRQSAVVQYVNFWPCEWNNSHRYMERTFEFAAAHHIGLGGPDVLPYKPGQMHNAYPFFNRYKGRLDLVAMAVQEPDLNYRDPRTGKRAGKAEQTDFAVNYLGANIIFWATSAPGFREGRKK</sequence>
<dbReference type="Gene3D" id="3.20.20.80">
    <property type="entry name" value="Glycosidases"/>
    <property type="match status" value="1"/>
</dbReference>
<evidence type="ECO:0000256" key="1">
    <source>
        <dbReference type="SAM" id="SignalP"/>
    </source>
</evidence>
<dbReference type="Proteomes" id="UP000343317">
    <property type="component" value="Unassembled WGS sequence"/>
</dbReference>
<proteinExistence type="predicted"/>
<evidence type="ECO:0008006" key="4">
    <source>
        <dbReference type="Google" id="ProtNLM"/>
    </source>
</evidence>
<protein>
    <recommendedName>
        <fullName evidence="4">Glycoside hydrolase</fullName>
    </recommendedName>
</protein>
<feature type="chain" id="PRO_5023041339" description="Glycoside hydrolase" evidence="1">
    <location>
        <begin position="26"/>
        <end position="318"/>
    </location>
</feature>
<dbReference type="EMBL" id="CABPSM010000002">
    <property type="protein sequence ID" value="VVD82807.1"/>
    <property type="molecule type" value="Genomic_DNA"/>
</dbReference>